<dbReference type="Gene3D" id="4.10.80.40">
    <property type="entry name" value="succinate dehydrogenase protein domain"/>
    <property type="match status" value="1"/>
</dbReference>
<keyword evidence="6 18" id="KW-0813">Transport</keyword>
<evidence type="ECO:0000256" key="14">
    <source>
        <dbReference type="PIRSR" id="PIRSR000171-1"/>
    </source>
</evidence>
<feature type="modified residue" description="Tele-8alpha-FAD histidine" evidence="17">
    <location>
        <position position="45"/>
    </location>
</feature>
<feature type="domain" description="Fumarate reductase/succinate dehydrogenase flavoprotein-like C-terminal" evidence="20">
    <location>
        <begin position="459"/>
        <end position="587"/>
    </location>
</feature>
<keyword evidence="11 18" id="KW-0472">Membrane</keyword>
<accession>B8GRJ7</accession>
<dbReference type="PANTHER" id="PTHR11632:SF51">
    <property type="entry name" value="SUCCINATE DEHYDROGENASE [UBIQUINONE] FLAVOPROTEIN SUBUNIT, MITOCHONDRIAL"/>
    <property type="match status" value="1"/>
</dbReference>
<feature type="binding site" evidence="15">
    <location>
        <position position="353"/>
    </location>
    <ligand>
        <name>substrate</name>
    </ligand>
</feature>
<dbReference type="FunFam" id="1.20.58.100:FF:000001">
    <property type="entry name" value="Succinate dehydrogenase flavoprotein subunit (SdhA)"/>
    <property type="match status" value="1"/>
</dbReference>
<keyword evidence="8 16" id="KW-0274">FAD</keyword>
<dbReference type="PRINTS" id="PR00368">
    <property type="entry name" value="FADPNR"/>
</dbReference>
<evidence type="ECO:0000256" key="17">
    <source>
        <dbReference type="PIRSR" id="PIRSR611281-4"/>
    </source>
</evidence>
<dbReference type="InterPro" id="IPR036188">
    <property type="entry name" value="FAD/NAD-bd_sf"/>
</dbReference>
<dbReference type="GO" id="GO:0008177">
    <property type="term" value="F:succinate dehydrogenase (quinone) activity"/>
    <property type="evidence" value="ECO:0007669"/>
    <property type="project" value="UniProtKB-EC"/>
</dbReference>
<dbReference type="InterPro" id="IPR014006">
    <property type="entry name" value="Succ_Dhase_FrdA_Gneg"/>
</dbReference>
<comment type="subcellular location">
    <subcellularLocation>
        <location evidence="1 18">Cell inner membrane</location>
        <topology evidence="1 18">Peripheral membrane protein</topology>
        <orientation evidence="1 18">Cytoplasmic side</orientation>
    </subcellularLocation>
</comment>
<feature type="binding site" evidence="16">
    <location>
        <position position="387"/>
    </location>
    <ligand>
        <name>FAD</name>
        <dbReference type="ChEBI" id="CHEBI:57692"/>
    </ligand>
</feature>
<feature type="binding site" evidence="16">
    <location>
        <begin position="37"/>
        <end position="52"/>
    </location>
    <ligand>
        <name>FAD</name>
        <dbReference type="ChEBI" id="CHEBI:57692"/>
    </ligand>
</feature>
<evidence type="ECO:0000256" key="15">
    <source>
        <dbReference type="PIRSR" id="PIRSR611281-2"/>
    </source>
</evidence>
<dbReference type="Proteomes" id="UP000002383">
    <property type="component" value="Chromosome"/>
</dbReference>
<dbReference type="EC" id="1.3.5.1" evidence="4 18"/>
<dbReference type="RefSeq" id="WP_012638034.1">
    <property type="nucleotide sequence ID" value="NC_011901.1"/>
</dbReference>
<dbReference type="SUPFAM" id="SSF51905">
    <property type="entry name" value="FAD/NAD(P)-binding domain"/>
    <property type="match status" value="1"/>
</dbReference>
<dbReference type="GO" id="GO:0006099">
    <property type="term" value="P:tricarboxylic acid cycle"/>
    <property type="evidence" value="ECO:0007669"/>
    <property type="project" value="UniProtKB-UniRule"/>
</dbReference>
<dbReference type="Gene3D" id="3.90.700.10">
    <property type="entry name" value="Succinate dehydrogenase/fumarate reductase flavoprotein, catalytic domain"/>
    <property type="match status" value="1"/>
</dbReference>
<keyword evidence="18" id="KW-1003">Cell membrane</keyword>
<dbReference type="InterPro" id="IPR011281">
    <property type="entry name" value="Succ_DH_flav_su_fwd"/>
</dbReference>
<feature type="active site" description="Proton acceptor" evidence="14">
    <location>
        <position position="286"/>
    </location>
</feature>
<dbReference type="InterPro" id="IPR015939">
    <property type="entry name" value="Fum_Rdtase/Succ_DH_flav-like_C"/>
</dbReference>
<keyword evidence="18" id="KW-0997">Cell inner membrane</keyword>
<evidence type="ECO:0000313" key="21">
    <source>
        <dbReference type="EMBL" id="ACL72551.1"/>
    </source>
</evidence>
<evidence type="ECO:0000256" key="10">
    <source>
        <dbReference type="ARBA" id="ARBA00023002"/>
    </source>
</evidence>
<reference evidence="21 22" key="1">
    <citation type="journal article" date="2011" name="Stand. Genomic Sci.">
        <title>Complete genome sequence of 'Thioalkalivibrio sulfidophilus' HL-EbGr7.</title>
        <authorList>
            <person name="Muyzer G."/>
            <person name="Sorokin D.Y."/>
            <person name="Mavromatis K."/>
            <person name="Lapidus A."/>
            <person name="Clum A."/>
            <person name="Ivanova N."/>
            <person name="Pati A."/>
            <person name="d'Haeseleer P."/>
            <person name="Woyke T."/>
            <person name="Kyrpides N.C."/>
        </authorList>
    </citation>
    <scope>NUCLEOTIDE SEQUENCE [LARGE SCALE GENOMIC DNA]</scope>
    <source>
        <strain evidence="21 22">HL-EbGR7</strain>
    </source>
</reference>
<dbReference type="HOGENOM" id="CLU_014312_6_1_6"/>
<dbReference type="OrthoDB" id="9806724at2"/>
<evidence type="ECO:0000256" key="9">
    <source>
        <dbReference type="ARBA" id="ARBA00022982"/>
    </source>
</evidence>
<comment type="similarity">
    <text evidence="3 18">Belongs to the FAD-dependent oxidoreductase 2 family. FRD/SDH subfamily.</text>
</comment>
<comment type="cofactor">
    <cofactor evidence="16">
        <name>FAD</name>
        <dbReference type="ChEBI" id="CHEBI:57692"/>
    </cofactor>
    <text evidence="16">Flavinylated by SdhE, about 5% flavinylation occurs in the absence of SdhE.</text>
</comment>
<evidence type="ECO:0000256" key="6">
    <source>
        <dbReference type="ARBA" id="ARBA00022448"/>
    </source>
</evidence>
<evidence type="ECO:0000256" key="2">
    <source>
        <dbReference type="ARBA" id="ARBA00004894"/>
    </source>
</evidence>
<dbReference type="GO" id="GO:0005886">
    <property type="term" value="C:plasma membrane"/>
    <property type="evidence" value="ECO:0007669"/>
    <property type="project" value="UniProtKB-SubCell"/>
</dbReference>
<dbReference type="NCBIfam" id="TIGR01812">
    <property type="entry name" value="sdhA_frdA_Gneg"/>
    <property type="match status" value="1"/>
</dbReference>
<evidence type="ECO:0000256" key="16">
    <source>
        <dbReference type="PIRSR" id="PIRSR611281-3"/>
    </source>
</evidence>
<dbReference type="AlphaFoldDB" id="B8GRJ7"/>
<sequence length="587" mass="64760">MGVTVRKFDALIIGAGGAGLRAALQLANAEASVAVVSKVFPTRSHTVAAQGGVNAALANVLPDSWHWHMYDTVKGSDWLGDQDAIEYMCRAAPKVVYELEHFGVPFSRLDNGNIYQRAFGGQSQHFGKEQAARTCAAADRTGHAILHSLYQQNIRAKTHFFDEYFAVDLLKDEEGYVLGALAFEILTGEPIVIEAKTTLLATGGVGQLFRTCTNALINTGDGMSMALRAGIPLQDMEFFQFHPTGIAGRGMLITEGARGEGGYLLNADGERFMERYAPNAKDLASRDVVSRAIYTEVKEGRGCGPEKDYVLLQLTHLGRDKIMQRLPGIRETCITFLGLDPIDHPIPIYPTAHYTMGGIPTNRFGQVVVPVKDTPEDPVPGLYAAGEAACVSVHGANRLGGNSLLDILVFGRAAANHIIDVLEHNRYHRPLHQPAVDAALERFHRWDRKGDGEHVDQLRQELRKVMEAHCGVFRTEEVMAEGVAKVKAIAERVKDAVLRDHSKVFNTARVEAMELENLVDCALATVQSALGRKESRGAHSRIDYPDRDDTHWLKHTLYFKHSDSLDYKPVRTKPMTVESFPPKVRVY</sequence>
<dbReference type="Pfam" id="PF00890">
    <property type="entry name" value="FAD_binding_2"/>
    <property type="match status" value="1"/>
</dbReference>
<evidence type="ECO:0000256" key="11">
    <source>
        <dbReference type="ARBA" id="ARBA00023136"/>
    </source>
</evidence>
<dbReference type="SUPFAM" id="SSF56425">
    <property type="entry name" value="Succinate dehydrogenase/fumarate reductase flavoprotein, catalytic domain"/>
    <property type="match status" value="1"/>
</dbReference>
<feature type="binding site" evidence="15">
    <location>
        <position position="254"/>
    </location>
    <ligand>
        <name>substrate</name>
    </ligand>
</feature>
<comment type="pathway">
    <text evidence="2 18">Carbohydrate metabolism; tricarboxylic acid cycle; fumarate from succinate (bacterial route): step 1/1.</text>
</comment>
<dbReference type="GO" id="GO:0009061">
    <property type="term" value="P:anaerobic respiration"/>
    <property type="evidence" value="ECO:0007669"/>
    <property type="project" value="TreeGrafter"/>
</dbReference>
<dbReference type="SUPFAM" id="SSF46977">
    <property type="entry name" value="Succinate dehydrogenase/fumarate reductase flavoprotein C-terminal domain"/>
    <property type="match status" value="1"/>
</dbReference>
<evidence type="ECO:0000256" key="1">
    <source>
        <dbReference type="ARBA" id="ARBA00004515"/>
    </source>
</evidence>
<keyword evidence="18" id="KW-0816">Tricarboxylic acid cycle</keyword>
<dbReference type="STRING" id="396588.Tgr7_1467"/>
<gene>
    <name evidence="21" type="ordered locus">Tgr7_1467</name>
</gene>
<dbReference type="InterPro" id="IPR003953">
    <property type="entry name" value="FAD-dep_OxRdtase_2_FAD-bd"/>
</dbReference>
<comment type="catalytic activity">
    <reaction evidence="12 18">
        <text>a quinone + succinate = fumarate + a quinol</text>
        <dbReference type="Rhea" id="RHEA:40523"/>
        <dbReference type="ChEBI" id="CHEBI:24646"/>
        <dbReference type="ChEBI" id="CHEBI:29806"/>
        <dbReference type="ChEBI" id="CHEBI:30031"/>
        <dbReference type="ChEBI" id="CHEBI:132124"/>
        <dbReference type="EC" id="1.3.5.1"/>
    </reaction>
</comment>
<evidence type="ECO:0000256" key="13">
    <source>
        <dbReference type="NCBIfam" id="TIGR01816"/>
    </source>
</evidence>
<feature type="domain" description="FAD-dependent oxidoreductase 2 FAD-binding" evidence="19">
    <location>
        <begin position="9"/>
        <end position="404"/>
    </location>
</feature>
<dbReference type="Gene3D" id="3.50.50.60">
    <property type="entry name" value="FAD/NAD(P)-binding domain"/>
    <property type="match status" value="1"/>
</dbReference>
<dbReference type="InterPro" id="IPR003952">
    <property type="entry name" value="FRD_SDH_FAD_BS"/>
</dbReference>
<evidence type="ECO:0000256" key="18">
    <source>
        <dbReference type="RuleBase" id="RU362051"/>
    </source>
</evidence>
<evidence type="ECO:0000256" key="8">
    <source>
        <dbReference type="ARBA" id="ARBA00022827"/>
    </source>
</evidence>
<dbReference type="FunFam" id="3.90.700.10:FF:000001">
    <property type="entry name" value="Mitochondrial succinate dehydrogenase flavoprotein subunit"/>
    <property type="match status" value="1"/>
</dbReference>
<dbReference type="UniPathway" id="UPA00223">
    <property type="reaction ID" value="UER01005"/>
</dbReference>
<dbReference type="KEGG" id="tgr:Tgr7_1467"/>
<protein>
    <recommendedName>
        <fullName evidence="5 13">Succinate dehydrogenase flavoprotein subunit</fullName>
        <ecNumber evidence="4 18">1.3.5.1</ecNumber>
    </recommendedName>
</protein>
<feature type="binding site" evidence="15">
    <location>
        <position position="242"/>
    </location>
    <ligand>
        <name>substrate</name>
    </ligand>
</feature>
<organism evidence="21 22">
    <name type="scientific">Thioalkalivibrio sulfidiphilus (strain HL-EbGR7)</name>
    <dbReference type="NCBI Taxonomy" id="396588"/>
    <lineage>
        <taxon>Bacteria</taxon>
        <taxon>Pseudomonadati</taxon>
        <taxon>Pseudomonadota</taxon>
        <taxon>Gammaproteobacteria</taxon>
        <taxon>Chromatiales</taxon>
        <taxon>Ectothiorhodospiraceae</taxon>
        <taxon>Thioalkalivibrio</taxon>
    </lineage>
</organism>
<evidence type="ECO:0000256" key="3">
    <source>
        <dbReference type="ARBA" id="ARBA00008040"/>
    </source>
</evidence>
<dbReference type="Pfam" id="PF02910">
    <property type="entry name" value="Succ_DH_flav_C"/>
    <property type="match status" value="1"/>
</dbReference>
<name>B8GRJ7_THISH</name>
<keyword evidence="10 18" id="KW-0560">Oxidoreductase</keyword>
<evidence type="ECO:0000256" key="5">
    <source>
        <dbReference type="ARBA" id="ARBA00019965"/>
    </source>
</evidence>
<keyword evidence="7 16" id="KW-0285">Flavoprotein</keyword>
<evidence type="ECO:0000256" key="7">
    <source>
        <dbReference type="ARBA" id="ARBA00022630"/>
    </source>
</evidence>
<proteinExistence type="inferred from homology"/>
<dbReference type="NCBIfam" id="TIGR01816">
    <property type="entry name" value="sdhA_forward"/>
    <property type="match status" value="1"/>
</dbReference>
<dbReference type="eggNOG" id="COG1053">
    <property type="taxonomic scope" value="Bacteria"/>
</dbReference>
<dbReference type="InterPro" id="IPR037099">
    <property type="entry name" value="Fum_R/Succ_DH_flav-like_C_sf"/>
</dbReference>
<keyword evidence="22" id="KW-1185">Reference proteome</keyword>
<feature type="binding site" evidence="16">
    <location>
        <begin position="14"/>
        <end position="19"/>
    </location>
    <ligand>
        <name>FAD</name>
        <dbReference type="ChEBI" id="CHEBI:57692"/>
    </ligand>
</feature>
<evidence type="ECO:0000259" key="19">
    <source>
        <dbReference type="Pfam" id="PF00890"/>
    </source>
</evidence>
<keyword evidence="9 18" id="KW-0249">Electron transport</keyword>
<dbReference type="EMBL" id="CP001339">
    <property type="protein sequence ID" value="ACL72551.1"/>
    <property type="molecule type" value="Genomic_DNA"/>
</dbReference>
<feature type="binding site" evidence="16">
    <location>
        <position position="221"/>
    </location>
    <ligand>
        <name>FAD</name>
        <dbReference type="ChEBI" id="CHEBI:57692"/>
    </ligand>
</feature>
<dbReference type="GO" id="GO:0050660">
    <property type="term" value="F:flavin adenine dinucleotide binding"/>
    <property type="evidence" value="ECO:0007669"/>
    <property type="project" value="UniProtKB-UniRule"/>
</dbReference>
<evidence type="ECO:0000256" key="4">
    <source>
        <dbReference type="ARBA" id="ARBA00012792"/>
    </source>
</evidence>
<dbReference type="InterPro" id="IPR027477">
    <property type="entry name" value="Succ_DH/fumarate_Rdtase_cat_sf"/>
</dbReference>
<dbReference type="GO" id="GO:0009055">
    <property type="term" value="F:electron transfer activity"/>
    <property type="evidence" value="ECO:0007669"/>
    <property type="project" value="UniProtKB-ARBA"/>
</dbReference>
<feature type="binding site" evidence="16">
    <location>
        <begin position="403"/>
        <end position="404"/>
    </location>
    <ligand>
        <name>FAD</name>
        <dbReference type="ChEBI" id="CHEBI:57692"/>
    </ligand>
</feature>
<evidence type="ECO:0000313" key="22">
    <source>
        <dbReference type="Proteomes" id="UP000002383"/>
    </source>
</evidence>
<dbReference type="PROSITE" id="PS00504">
    <property type="entry name" value="FRD_SDH_FAD_BINDING"/>
    <property type="match status" value="1"/>
</dbReference>
<dbReference type="PIRSF" id="PIRSF000171">
    <property type="entry name" value="SDHA_APRA_LASPO"/>
    <property type="match status" value="1"/>
</dbReference>
<evidence type="ECO:0000256" key="12">
    <source>
        <dbReference type="ARBA" id="ARBA00049220"/>
    </source>
</evidence>
<dbReference type="GO" id="GO:0022900">
    <property type="term" value="P:electron transport chain"/>
    <property type="evidence" value="ECO:0007669"/>
    <property type="project" value="UniProtKB-UniRule"/>
</dbReference>
<feature type="binding site" evidence="15">
    <location>
        <position position="398"/>
    </location>
    <ligand>
        <name>substrate</name>
    </ligand>
</feature>
<dbReference type="PANTHER" id="PTHR11632">
    <property type="entry name" value="SUCCINATE DEHYDROGENASE 2 FLAVOPROTEIN SUBUNIT"/>
    <property type="match status" value="1"/>
</dbReference>
<evidence type="ECO:0000259" key="20">
    <source>
        <dbReference type="Pfam" id="PF02910"/>
    </source>
</evidence>
<dbReference type="Gene3D" id="1.20.58.100">
    <property type="entry name" value="Fumarate reductase/succinate dehydrogenase flavoprotein-like, C-terminal domain"/>
    <property type="match status" value="1"/>
</dbReference>
<dbReference type="InterPro" id="IPR030664">
    <property type="entry name" value="SdhA/FrdA/AprA"/>
</dbReference>